<evidence type="ECO:0000256" key="3">
    <source>
        <dbReference type="SAM" id="SignalP"/>
    </source>
</evidence>
<feature type="chain" id="PRO_5003012707" evidence="3">
    <location>
        <begin position="19"/>
        <end position="276"/>
    </location>
</feature>
<feature type="coiled-coil region" evidence="1">
    <location>
        <begin position="178"/>
        <end position="205"/>
    </location>
</feature>
<gene>
    <name evidence="4" type="ORF">PITG_11698</name>
</gene>
<dbReference type="Proteomes" id="UP000006643">
    <property type="component" value="Unassembled WGS sequence"/>
</dbReference>
<dbReference type="InParanoid" id="D0NIC7"/>
<dbReference type="RefSeq" id="XP_002901226.1">
    <property type="nucleotide sequence ID" value="XM_002901180.1"/>
</dbReference>
<sequence length="276" mass="30925">MASSSLLFQGIAWLLLEAKTTFYSPRYSQESLCVRSQVFPFWKRPQIVLQLGHTEYIVLNSGPADAAKRSGDQKEAKKLLHLTVRPLDDVKRAQLYQTAARTQVLQVFVDAELTRERLLRCLSGEEAVDPGKKLLDKAFATLERAQNSRDLETAIKLYEEAERVFWEAEKLLTDDRSREFLRARRADLQRTVRGLEKEIKSAADVATSPLPMDLSARLEELRRFAAQQDGAQVEAQPGNRTDLTARLAALKNEKAGPAPPFEGGERGGSHYWAGGG</sequence>
<feature type="region of interest" description="Disordered" evidence="2">
    <location>
        <begin position="252"/>
        <end position="276"/>
    </location>
</feature>
<dbReference type="AlphaFoldDB" id="D0NIC7"/>
<accession>D0NIC7</accession>
<protein>
    <submittedName>
        <fullName evidence="4">Uncharacterized protein</fullName>
    </submittedName>
</protein>
<dbReference type="OMA" id="TQAQHEN"/>
<dbReference type="InterPro" id="IPR036181">
    <property type="entry name" value="MIT_dom_sf"/>
</dbReference>
<evidence type="ECO:0000313" key="4">
    <source>
        <dbReference type="EMBL" id="EEY59212.1"/>
    </source>
</evidence>
<evidence type="ECO:0000256" key="2">
    <source>
        <dbReference type="SAM" id="MobiDB-lite"/>
    </source>
</evidence>
<reference evidence="5" key="1">
    <citation type="journal article" date="2009" name="Nature">
        <title>Genome sequence and analysis of the Irish potato famine pathogen Phytophthora infestans.</title>
        <authorList>
            <consortium name="The Broad Institute Genome Sequencing Platform"/>
            <person name="Haas B.J."/>
            <person name="Kamoun S."/>
            <person name="Zody M.C."/>
            <person name="Jiang R.H."/>
            <person name="Handsaker R.E."/>
            <person name="Cano L.M."/>
            <person name="Grabherr M."/>
            <person name="Kodira C.D."/>
            <person name="Raffaele S."/>
            <person name="Torto-Alalibo T."/>
            <person name="Bozkurt T.O."/>
            <person name="Ah-Fong A.M."/>
            <person name="Alvarado L."/>
            <person name="Anderson V.L."/>
            <person name="Armstrong M.R."/>
            <person name="Avrova A."/>
            <person name="Baxter L."/>
            <person name="Beynon J."/>
            <person name="Boevink P.C."/>
            <person name="Bollmann S.R."/>
            <person name="Bos J.I."/>
            <person name="Bulone V."/>
            <person name="Cai G."/>
            <person name="Cakir C."/>
            <person name="Carrington J.C."/>
            <person name="Chawner M."/>
            <person name="Conti L."/>
            <person name="Costanzo S."/>
            <person name="Ewan R."/>
            <person name="Fahlgren N."/>
            <person name="Fischbach M.A."/>
            <person name="Fugelstad J."/>
            <person name="Gilroy E.M."/>
            <person name="Gnerre S."/>
            <person name="Green P.J."/>
            <person name="Grenville-Briggs L.J."/>
            <person name="Griffith J."/>
            <person name="Grunwald N.J."/>
            <person name="Horn K."/>
            <person name="Horner N.R."/>
            <person name="Hu C.H."/>
            <person name="Huitema E."/>
            <person name="Jeong D.H."/>
            <person name="Jones A.M."/>
            <person name="Jones J.D."/>
            <person name="Jones R.W."/>
            <person name="Karlsson E.K."/>
            <person name="Kunjeti S.G."/>
            <person name="Lamour K."/>
            <person name="Liu Z."/>
            <person name="Ma L."/>
            <person name="Maclean D."/>
            <person name="Chibucos M.C."/>
            <person name="McDonald H."/>
            <person name="McWalters J."/>
            <person name="Meijer H.J."/>
            <person name="Morgan W."/>
            <person name="Morris P.F."/>
            <person name="Munro C.A."/>
            <person name="O'Neill K."/>
            <person name="Ospina-Giraldo M."/>
            <person name="Pinzon A."/>
            <person name="Pritchard L."/>
            <person name="Ramsahoye B."/>
            <person name="Ren Q."/>
            <person name="Restrepo S."/>
            <person name="Roy S."/>
            <person name="Sadanandom A."/>
            <person name="Savidor A."/>
            <person name="Schornack S."/>
            <person name="Schwartz D.C."/>
            <person name="Schumann U.D."/>
            <person name="Schwessinger B."/>
            <person name="Seyer L."/>
            <person name="Sharpe T."/>
            <person name="Silvar C."/>
            <person name="Song J."/>
            <person name="Studholme D.J."/>
            <person name="Sykes S."/>
            <person name="Thines M."/>
            <person name="van de Vondervoort P.J."/>
            <person name="Phuntumart V."/>
            <person name="Wawra S."/>
            <person name="Weide R."/>
            <person name="Win J."/>
            <person name="Young C."/>
            <person name="Zhou S."/>
            <person name="Fry W."/>
            <person name="Meyers B.C."/>
            <person name="van West P."/>
            <person name="Ristaino J."/>
            <person name="Govers F."/>
            <person name="Birch P.R."/>
            <person name="Whisson S.C."/>
            <person name="Judelson H.S."/>
            <person name="Nusbaum C."/>
        </authorList>
    </citation>
    <scope>NUCLEOTIDE SEQUENCE [LARGE SCALE GENOMIC DNA]</scope>
    <source>
        <strain evidence="5">T30-4</strain>
    </source>
</reference>
<keyword evidence="1" id="KW-0175">Coiled coil</keyword>
<dbReference type="KEGG" id="pif:PITG_11698"/>
<dbReference type="eggNOG" id="ENOG502SFTB">
    <property type="taxonomic scope" value="Eukaryota"/>
</dbReference>
<dbReference type="EMBL" id="DS028139">
    <property type="protein sequence ID" value="EEY59212.1"/>
    <property type="molecule type" value="Genomic_DNA"/>
</dbReference>
<dbReference type="GeneID" id="9470746"/>
<name>D0NIC7_PHYIT</name>
<dbReference type="HOGENOM" id="CLU_065917_0_0_1"/>
<dbReference type="VEuPathDB" id="FungiDB:PITG_11698"/>
<dbReference type="SUPFAM" id="SSF116846">
    <property type="entry name" value="MIT domain"/>
    <property type="match status" value="1"/>
</dbReference>
<keyword evidence="3" id="KW-0732">Signal</keyword>
<evidence type="ECO:0000256" key="1">
    <source>
        <dbReference type="SAM" id="Coils"/>
    </source>
</evidence>
<organism evidence="4 5">
    <name type="scientific">Phytophthora infestans (strain T30-4)</name>
    <name type="common">Potato late blight agent</name>
    <dbReference type="NCBI Taxonomy" id="403677"/>
    <lineage>
        <taxon>Eukaryota</taxon>
        <taxon>Sar</taxon>
        <taxon>Stramenopiles</taxon>
        <taxon>Oomycota</taxon>
        <taxon>Peronosporomycetes</taxon>
        <taxon>Peronosporales</taxon>
        <taxon>Peronosporaceae</taxon>
        <taxon>Phytophthora</taxon>
    </lineage>
</organism>
<evidence type="ECO:0000313" key="5">
    <source>
        <dbReference type="Proteomes" id="UP000006643"/>
    </source>
</evidence>
<feature type="signal peptide" evidence="3">
    <location>
        <begin position="1"/>
        <end position="18"/>
    </location>
</feature>
<dbReference type="OrthoDB" id="124239at2759"/>
<proteinExistence type="predicted"/>
<keyword evidence="5" id="KW-1185">Reference proteome</keyword>